<evidence type="ECO:0000313" key="3">
    <source>
        <dbReference type="EMBL" id="QYZ70238.1"/>
    </source>
</evidence>
<evidence type="ECO:0000313" key="4">
    <source>
        <dbReference type="Proteomes" id="UP000826300"/>
    </source>
</evidence>
<evidence type="ECO:0000256" key="1">
    <source>
        <dbReference type="SAM" id="MobiDB-lite"/>
    </source>
</evidence>
<accession>A0A8G0ZWZ8</accession>
<dbReference type="GO" id="GO:0016491">
    <property type="term" value="F:oxidoreductase activity"/>
    <property type="evidence" value="ECO:0007669"/>
    <property type="project" value="InterPro"/>
</dbReference>
<dbReference type="EMBL" id="CP069370">
    <property type="protein sequence ID" value="QYZ70238.1"/>
    <property type="molecule type" value="Genomic_DNA"/>
</dbReference>
<dbReference type="PRINTS" id="PR00069">
    <property type="entry name" value="ALDKETRDTASE"/>
</dbReference>
<name>A0A8G0ZWZ8_9RHOB</name>
<dbReference type="PANTHER" id="PTHR43364">
    <property type="entry name" value="NADH-SPECIFIC METHYLGLYOXAL REDUCTASE-RELATED"/>
    <property type="match status" value="1"/>
</dbReference>
<dbReference type="GO" id="GO:0005829">
    <property type="term" value="C:cytosol"/>
    <property type="evidence" value="ECO:0007669"/>
    <property type="project" value="TreeGrafter"/>
</dbReference>
<proteinExistence type="predicted"/>
<dbReference type="InterPro" id="IPR050523">
    <property type="entry name" value="AKR_Detox_Biosynth"/>
</dbReference>
<feature type="compositionally biased region" description="Basic and acidic residues" evidence="1">
    <location>
        <begin position="19"/>
        <end position="28"/>
    </location>
</feature>
<gene>
    <name evidence="3" type="ORF">JO391_01485</name>
</gene>
<reference evidence="3" key="1">
    <citation type="submission" date="2021-02" db="EMBL/GenBank/DDBJ databases">
        <title>Rhodobacter shimadae sp. nov., an aerobic anoxygenic phototrophic bacterium isolated from a hot spring.</title>
        <authorList>
            <person name="Muramatsu S."/>
            <person name="Haruta S."/>
            <person name="Hirose S."/>
            <person name="Hanada S."/>
        </authorList>
    </citation>
    <scope>NUCLEOTIDE SEQUENCE</scope>
    <source>
        <strain evidence="3">N10</strain>
    </source>
</reference>
<sequence>MSRLTPGGQRRPPRVTLSPRHEGGTTMDHRRIANTDLNVSSVILGLMRITDMPDAEIRALYHAAREAGVNMIDHADIYGGRRHLCEERFGDALRLTAAERDGVVIQTKTGIREGYFDFSAEHILASVDGSLKALRTDYIDVLLLHRPDTLVEPEEVARAFDTLHASGKVRHFGVSNQTPDQIALLKTAVRQPLPFNQVQLSLTHAPLIAQGIAMNMEGHAQSVDRTLGLLDWSRLNGMTLQAWSPFQKAWFDGTFIGDRAEFRELNEALDEIAEAHGVTPTGIAVAWITRHPAKMQVVLGTTKPERVRECVAGAGVTLSRPEWYRLFRAAGYILP</sequence>
<feature type="region of interest" description="Disordered" evidence="1">
    <location>
        <begin position="1"/>
        <end position="28"/>
    </location>
</feature>
<dbReference type="Proteomes" id="UP000826300">
    <property type="component" value="Chromosome"/>
</dbReference>
<dbReference type="PANTHER" id="PTHR43364:SF1">
    <property type="entry name" value="OXIDOREDUCTASE YDHF"/>
    <property type="match status" value="1"/>
</dbReference>
<dbReference type="InterPro" id="IPR020471">
    <property type="entry name" value="AKR"/>
</dbReference>
<dbReference type="Gene3D" id="3.20.20.100">
    <property type="entry name" value="NADP-dependent oxidoreductase domain"/>
    <property type="match status" value="1"/>
</dbReference>
<dbReference type="InterPro" id="IPR036812">
    <property type="entry name" value="NAD(P)_OxRdtase_dom_sf"/>
</dbReference>
<evidence type="ECO:0000259" key="2">
    <source>
        <dbReference type="Pfam" id="PF00248"/>
    </source>
</evidence>
<dbReference type="Pfam" id="PF00248">
    <property type="entry name" value="Aldo_ket_red"/>
    <property type="match status" value="1"/>
</dbReference>
<dbReference type="AlphaFoldDB" id="A0A8G0ZWZ8"/>
<dbReference type="InterPro" id="IPR023210">
    <property type="entry name" value="NADP_OxRdtase_dom"/>
</dbReference>
<feature type="domain" description="NADP-dependent oxidoreductase" evidence="2">
    <location>
        <begin position="42"/>
        <end position="323"/>
    </location>
</feature>
<keyword evidence="4" id="KW-1185">Reference proteome</keyword>
<organism evidence="3 4">
    <name type="scientific">Neotabrizicola shimadae</name>
    <dbReference type="NCBI Taxonomy" id="2807096"/>
    <lineage>
        <taxon>Bacteria</taxon>
        <taxon>Pseudomonadati</taxon>
        <taxon>Pseudomonadota</taxon>
        <taxon>Alphaproteobacteria</taxon>
        <taxon>Rhodobacterales</taxon>
        <taxon>Paracoccaceae</taxon>
        <taxon>Neotabrizicola</taxon>
    </lineage>
</organism>
<dbReference type="KEGG" id="nsm:JO391_01485"/>
<protein>
    <submittedName>
        <fullName evidence="3">Aldo/keto reductase</fullName>
    </submittedName>
</protein>
<dbReference type="CDD" id="cd19092">
    <property type="entry name" value="AKR_BsYcsN_EcYdhF-like"/>
    <property type="match status" value="1"/>
</dbReference>
<dbReference type="SUPFAM" id="SSF51430">
    <property type="entry name" value="NAD(P)-linked oxidoreductase"/>
    <property type="match status" value="1"/>
</dbReference>